<dbReference type="AlphaFoldDB" id="A0AAU6SE21"/>
<protein>
    <submittedName>
        <fullName evidence="1">Uncharacterized protein</fullName>
    </submittedName>
</protein>
<gene>
    <name evidence="1" type="ORF">MRBLWS13_002808</name>
</gene>
<proteinExistence type="predicted"/>
<sequence length="102" mass="10297">MPAAETICATTAAAPAAFAERSSRRMSSMPIAMSGGGVVAFAGTKKRSCASDTTCSAGVPQTIAPTRPLPVTTPSNHCLAVLVLVKDCRPRPAGSVPAENVV</sequence>
<reference evidence="1" key="1">
    <citation type="submission" date="2024-04" db="EMBL/GenBank/DDBJ databases">
        <authorList>
            <person name="Roder T."/>
            <person name="Oberhansli S."/>
            <person name="Kreuzer M."/>
        </authorList>
    </citation>
    <scope>NUCLEOTIDE SEQUENCE</scope>
    <source>
        <strain evidence="1">LWS13-1.2</strain>
    </source>
</reference>
<organism evidence="1">
    <name type="scientific">Microbacterium sp. LWS13-1.2</name>
    <dbReference type="NCBI Taxonomy" id="3135264"/>
    <lineage>
        <taxon>Bacteria</taxon>
        <taxon>Bacillati</taxon>
        <taxon>Actinomycetota</taxon>
        <taxon>Actinomycetes</taxon>
        <taxon>Micrococcales</taxon>
        <taxon>Microbacteriaceae</taxon>
        <taxon>Microbacterium</taxon>
    </lineage>
</organism>
<accession>A0AAU6SE21</accession>
<evidence type="ECO:0000313" key="1">
    <source>
        <dbReference type="EMBL" id="WZO35128.1"/>
    </source>
</evidence>
<dbReference type="EMBL" id="CP151632">
    <property type="protein sequence ID" value="WZO35128.1"/>
    <property type="molecule type" value="Genomic_DNA"/>
</dbReference>
<name>A0AAU6SE21_9MICO</name>